<proteinExistence type="predicted"/>
<sequence>MHSFLDAESPFSVPIGPPLGTPLLFRSDHIGDMAHTQPVIKVLTHPTGAHELGQAQVQLRCLRAEWGKHFSAWRHEWPFPVVGRVNYTPLPLTQAQRYTTGKLAGVDAATDLTPHLRAGVGADNVVALQRSSSAAPTAPPATYVLFAQLVVVKSEAVVVAEVQRRSAVTLHALVAEHGAAGSRPPTVLDVCAAGVRRFLAGGGVAIDRLALNLRCPLSLQRIRVPVKGVACPHVQCFDLRMYLAYARKTGRYECPVCNGRRHALPAALRVCPYFAEALRRFPDEDEVEVHSDASIHRVVAPAA</sequence>
<dbReference type="PANTHER" id="PTHR10782">
    <property type="entry name" value="ZINC FINGER MIZ DOMAIN-CONTAINING PROTEIN"/>
    <property type="match status" value="1"/>
</dbReference>
<evidence type="ECO:0000256" key="4">
    <source>
        <dbReference type="PROSITE-ProRule" id="PRU00452"/>
    </source>
</evidence>
<dbReference type="OrthoDB" id="27975at2759"/>
<organism evidence="6 7">
    <name type="scientific">Porphyra umbilicalis</name>
    <name type="common">Purple laver</name>
    <name type="synonym">Red alga</name>
    <dbReference type="NCBI Taxonomy" id="2786"/>
    <lineage>
        <taxon>Eukaryota</taxon>
        <taxon>Rhodophyta</taxon>
        <taxon>Bangiophyceae</taxon>
        <taxon>Bangiales</taxon>
        <taxon>Bangiaceae</taxon>
        <taxon>Porphyra</taxon>
    </lineage>
</organism>
<dbReference type="GO" id="GO:0008270">
    <property type="term" value="F:zinc ion binding"/>
    <property type="evidence" value="ECO:0007669"/>
    <property type="project" value="UniProtKB-KW"/>
</dbReference>
<dbReference type="InterPro" id="IPR004181">
    <property type="entry name" value="Znf_MIZ"/>
</dbReference>
<dbReference type="Proteomes" id="UP000218209">
    <property type="component" value="Unassembled WGS sequence"/>
</dbReference>
<evidence type="ECO:0000256" key="2">
    <source>
        <dbReference type="ARBA" id="ARBA00022771"/>
    </source>
</evidence>
<dbReference type="EMBL" id="KV920753">
    <property type="protein sequence ID" value="OSX68307.1"/>
    <property type="molecule type" value="Genomic_DNA"/>
</dbReference>
<protein>
    <recommendedName>
        <fullName evidence="5">SP-RING-type domain-containing protein</fullName>
    </recommendedName>
</protein>
<reference evidence="6 7" key="1">
    <citation type="submission" date="2017-03" db="EMBL/GenBank/DDBJ databases">
        <title>WGS assembly of Porphyra umbilicalis.</title>
        <authorList>
            <person name="Brawley S.H."/>
            <person name="Blouin N.A."/>
            <person name="Ficko-Blean E."/>
            <person name="Wheeler G.L."/>
            <person name="Lohr M."/>
            <person name="Goodson H.V."/>
            <person name="Jenkins J.W."/>
            <person name="Blaby-Haas C.E."/>
            <person name="Helliwell K.E."/>
            <person name="Chan C."/>
            <person name="Marriage T."/>
            <person name="Bhattacharya D."/>
            <person name="Klein A.S."/>
            <person name="Badis Y."/>
            <person name="Brodie J."/>
            <person name="Cao Y."/>
            <person name="Collen J."/>
            <person name="Dittami S.M."/>
            <person name="Gachon C.M."/>
            <person name="Green B.R."/>
            <person name="Karpowicz S."/>
            <person name="Kim J.W."/>
            <person name="Kudahl U."/>
            <person name="Lin S."/>
            <person name="Michel G."/>
            <person name="Mittag M."/>
            <person name="Olson B.J."/>
            <person name="Pangilinan J."/>
            <person name="Peng Y."/>
            <person name="Qiu H."/>
            <person name="Shu S."/>
            <person name="Singer J.T."/>
            <person name="Smith A.G."/>
            <person name="Sprecher B.N."/>
            <person name="Wagner V."/>
            <person name="Wang W."/>
            <person name="Wang Z.-Y."/>
            <person name="Yan J."/>
            <person name="Yarish C."/>
            <person name="Zoeuner-Riek S."/>
            <person name="Zhuang Y."/>
            <person name="Zou Y."/>
            <person name="Lindquist E.A."/>
            <person name="Grimwood J."/>
            <person name="Barry K."/>
            <person name="Rokhsar D.S."/>
            <person name="Schmutz J."/>
            <person name="Stiller J.W."/>
            <person name="Grossman A.R."/>
            <person name="Prochnik S.E."/>
        </authorList>
    </citation>
    <scope>NUCLEOTIDE SEQUENCE [LARGE SCALE GENOMIC DNA]</scope>
    <source>
        <strain evidence="6">4086291</strain>
    </source>
</reference>
<dbReference type="AlphaFoldDB" id="A0A1X6NI63"/>
<feature type="non-terminal residue" evidence="6">
    <location>
        <position position="303"/>
    </location>
</feature>
<keyword evidence="1" id="KW-0479">Metal-binding</keyword>
<gene>
    <name evidence="6" type="ORF">BU14_3041s0001</name>
</gene>
<dbReference type="Pfam" id="PF02891">
    <property type="entry name" value="zf-MIZ"/>
    <property type="match status" value="1"/>
</dbReference>
<dbReference type="GO" id="GO:0016925">
    <property type="term" value="P:protein sumoylation"/>
    <property type="evidence" value="ECO:0007669"/>
    <property type="project" value="TreeGrafter"/>
</dbReference>
<dbReference type="CDD" id="cd16650">
    <property type="entry name" value="SP-RING_PIAS-like"/>
    <property type="match status" value="1"/>
</dbReference>
<keyword evidence="2 4" id="KW-0863">Zinc-finger</keyword>
<dbReference type="InterPro" id="IPR013083">
    <property type="entry name" value="Znf_RING/FYVE/PHD"/>
</dbReference>
<evidence type="ECO:0000259" key="5">
    <source>
        <dbReference type="PROSITE" id="PS51044"/>
    </source>
</evidence>
<evidence type="ECO:0000256" key="3">
    <source>
        <dbReference type="ARBA" id="ARBA00022833"/>
    </source>
</evidence>
<dbReference type="GO" id="GO:0061665">
    <property type="term" value="F:SUMO ligase activity"/>
    <property type="evidence" value="ECO:0007669"/>
    <property type="project" value="TreeGrafter"/>
</dbReference>
<dbReference type="PANTHER" id="PTHR10782:SF4">
    <property type="entry name" value="TONALLI, ISOFORM E"/>
    <property type="match status" value="1"/>
</dbReference>
<evidence type="ECO:0000256" key="1">
    <source>
        <dbReference type="ARBA" id="ARBA00022723"/>
    </source>
</evidence>
<evidence type="ECO:0000313" key="6">
    <source>
        <dbReference type="EMBL" id="OSX68307.1"/>
    </source>
</evidence>
<keyword evidence="3" id="KW-0862">Zinc</keyword>
<evidence type="ECO:0000313" key="7">
    <source>
        <dbReference type="Proteomes" id="UP000218209"/>
    </source>
</evidence>
<name>A0A1X6NI63_PORUM</name>
<keyword evidence="7" id="KW-1185">Reference proteome</keyword>
<dbReference type="PROSITE" id="PS51044">
    <property type="entry name" value="ZF_SP_RING"/>
    <property type="match status" value="1"/>
</dbReference>
<accession>A0A1X6NI63</accession>
<feature type="domain" description="SP-RING-type" evidence="5">
    <location>
        <begin position="200"/>
        <end position="283"/>
    </location>
</feature>
<dbReference type="Gene3D" id="3.30.40.10">
    <property type="entry name" value="Zinc/RING finger domain, C3HC4 (zinc finger)"/>
    <property type="match status" value="1"/>
</dbReference>
<dbReference type="GO" id="GO:0000785">
    <property type="term" value="C:chromatin"/>
    <property type="evidence" value="ECO:0007669"/>
    <property type="project" value="TreeGrafter"/>
</dbReference>